<reference evidence="7" key="1">
    <citation type="submission" date="2022-10" db="EMBL/GenBank/DDBJ databases">
        <authorList>
            <person name="Chen Y."/>
            <person name="Dougan E. K."/>
            <person name="Chan C."/>
            <person name="Rhodes N."/>
            <person name="Thang M."/>
        </authorList>
    </citation>
    <scope>NUCLEOTIDE SEQUENCE</scope>
</reference>
<organism evidence="7">
    <name type="scientific">Cladocopium goreaui</name>
    <dbReference type="NCBI Taxonomy" id="2562237"/>
    <lineage>
        <taxon>Eukaryota</taxon>
        <taxon>Sar</taxon>
        <taxon>Alveolata</taxon>
        <taxon>Dinophyceae</taxon>
        <taxon>Suessiales</taxon>
        <taxon>Symbiodiniaceae</taxon>
        <taxon>Cladocopium</taxon>
    </lineage>
</organism>
<dbReference type="GO" id="GO:0022857">
    <property type="term" value="F:transmembrane transporter activity"/>
    <property type="evidence" value="ECO:0007669"/>
    <property type="project" value="InterPro"/>
</dbReference>
<evidence type="ECO:0000256" key="4">
    <source>
        <dbReference type="ARBA" id="ARBA00022989"/>
    </source>
</evidence>
<dbReference type="InterPro" id="IPR011701">
    <property type="entry name" value="MFS"/>
</dbReference>
<dbReference type="PANTHER" id="PTHR23507:SF1">
    <property type="entry name" value="FI18259P1-RELATED"/>
    <property type="match status" value="1"/>
</dbReference>
<feature type="transmembrane region" description="Helical" evidence="6">
    <location>
        <begin position="302"/>
        <end position="320"/>
    </location>
</feature>
<evidence type="ECO:0000313" key="7">
    <source>
        <dbReference type="EMBL" id="CAI4002648.1"/>
    </source>
</evidence>
<sequence>MAMSFASERGSGILLSRVRLSSVELSQFDKKPNAPPVWPAVLTSFLHCVSLGAALMTWLRVCEHVVSPYVEEKDVKDAVKVAAQTYYGRLLAVNAICELVTSQFVGVASDKHGRRPVQVAAQLGQVIDYLLAALCLPSFGYIGQLKEGAWFILFFSRGIAGLLGNYKVSLQSYTADISTVEECPTRMAYLGGALVTGMCAGSMLATAVGVSKISFRWSFLAATAINVGIIALVVVKWRDIAPRKDYTWREANPFASFHLLGTNRAMAMYSALVFLSSFSLNMFSSTLVSYCETFLNMDTPTFSALVMMWTLESAICLGIVQPALVREVGEIATLQLSFLCMIVFYVLFCLLTPENSAWVFVIMILFSMGSITYPLAVSLATRELPPELQGSLQGAVSVLETVAKIIAPLLASDVIIPAYSEPGQFYGMVYFVAGLLLVPSLWPCHELYKLTARMNPDRTVMLEEIGG</sequence>
<evidence type="ECO:0000256" key="1">
    <source>
        <dbReference type="ARBA" id="ARBA00004141"/>
    </source>
</evidence>
<feature type="transmembrane region" description="Helical" evidence="6">
    <location>
        <begin position="332"/>
        <end position="351"/>
    </location>
</feature>
<protein>
    <submittedName>
        <fullName evidence="9">Tetracycline resistance protein, class C</fullName>
    </submittedName>
</protein>
<evidence type="ECO:0000256" key="5">
    <source>
        <dbReference type="ARBA" id="ARBA00023136"/>
    </source>
</evidence>
<dbReference type="PRINTS" id="PR01035">
    <property type="entry name" value="TCRTETA"/>
</dbReference>
<dbReference type="EMBL" id="CAMXCT010003135">
    <property type="protein sequence ID" value="CAI4002648.1"/>
    <property type="molecule type" value="Genomic_DNA"/>
</dbReference>
<feature type="transmembrane region" description="Helical" evidence="6">
    <location>
        <begin position="266"/>
        <end position="290"/>
    </location>
</feature>
<dbReference type="EMBL" id="CAMXCT030003135">
    <property type="protein sequence ID" value="CAL4789960.1"/>
    <property type="molecule type" value="Genomic_DNA"/>
</dbReference>
<feature type="transmembrane region" description="Helical" evidence="6">
    <location>
        <begin position="187"/>
        <end position="209"/>
    </location>
</feature>
<reference evidence="8" key="2">
    <citation type="submission" date="2024-04" db="EMBL/GenBank/DDBJ databases">
        <authorList>
            <person name="Chen Y."/>
            <person name="Shah S."/>
            <person name="Dougan E. K."/>
            <person name="Thang M."/>
            <person name="Chan C."/>
        </authorList>
    </citation>
    <scope>NUCLEOTIDE SEQUENCE [LARGE SCALE GENOMIC DNA]</scope>
</reference>
<name>A0A9P1G773_9DINO</name>
<dbReference type="PANTHER" id="PTHR23507">
    <property type="entry name" value="ZGC:174356"/>
    <property type="match status" value="1"/>
</dbReference>
<dbReference type="EMBL" id="CAMXCT020003135">
    <property type="protein sequence ID" value="CAL1156023.1"/>
    <property type="molecule type" value="Genomic_DNA"/>
</dbReference>
<evidence type="ECO:0000256" key="3">
    <source>
        <dbReference type="ARBA" id="ARBA00022692"/>
    </source>
</evidence>
<evidence type="ECO:0000313" key="9">
    <source>
        <dbReference type="EMBL" id="CAL4789960.1"/>
    </source>
</evidence>
<comment type="caution">
    <text evidence="7">The sequence shown here is derived from an EMBL/GenBank/DDBJ whole genome shotgun (WGS) entry which is preliminary data.</text>
</comment>
<feature type="transmembrane region" description="Helical" evidence="6">
    <location>
        <begin position="425"/>
        <end position="444"/>
    </location>
</feature>
<dbReference type="OrthoDB" id="419616at2759"/>
<dbReference type="AlphaFoldDB" id="A0A9P1G773"/>
<proteinExistence type="predicted"/>
<keyword evidence="4 6" id="KW-1133">Transmembrane helix</keyword>
<evidence type="ECO:0000256" key="6">
    <source>
        <dbReference type="SAM" id="Phobius"/>
    </source>
</evidence>
<evidence type="ECO:0000256" key="2">
    <source>
        <dbReference type="ARBA" id="ARBA00004236"/>
    </source>
</evidence>
<feature type="transmembrane region" description="Helical" evidence="6">
    <location>
        <begin position="357"/>
        <end position="380"/>
    </location>
</feature>
<dbReference type="InterPro" id="IPR001958">
    <property type="entry name" value="Tet-R_TetA/multi-R_MdtG-like"/>
</dbReference>
<keyword evidence="5 6" id="KW-0472">Membrane</keyword>
<dbReference type="InterPro" id="IPR036259">
    <property type="entry name" value="MFS_trans_sf"/>
</dbReference>
<accession>A0A9P1G773</accession>
<dbReference type="SUPFAM" id="SSF103473">
    <property type="entry name" value="MFS general substrate transporter"/>
    <property type="match status" value="1"/>
</dbReference>
<dbReference type="Pfam" id="PF07690">
    <property type="entry name" value="MFS_1"/>
    <property type="match status" value="1"/>
</dbReference>
<keyword evidence="10" id="KW-1185">Reference proteome</keyword>
<dbReference type="Gene3D" id="1.20.1250.20">
    <property type="entry name" value="MFS general substrate transporter like domains"/>
    <property type="match status" value="1"/>
</dbReference>
<keyword evidence="3 6" id="KW-0812">Transmembrane</keyword>
<evidence type="ECO:0000313" key="10">
    <source>
        <dbReference type="Proteomes" id="UP001152797"/>
    </source>
</evidence>
<dbReference type="Proteomes" id="UP001152797">
    <property type="component" value="Unassembled WGS sequence"/>
</dbReference>
<feature type="transmembrane region" description="Helical" evidence="6">
    <location>
        <begin position="215"/>
        <end position="235"/>
    </location>
</feature>
<gene>
    <name evidence="7" type="ORF">C1SCF055_LOCUS28588</name>
</gene>
<dbReference type="GO" id="GO:0016020">
    <property type="term" value="C:membrane"/>
    <property type="evidence" value="ECO:0007669"/>
    <property type="project" value="UniProtKB-SubCell"/>
</dbReference>
<comment type="subcellular location">
    <subcellularLocation>
        <location evidence="2">Cell membrane</location>
    </subcellularLocation>
    <subcellularLocation>
        <location evidence="1">Membrane</location>
        <topology evidence="1">Multi-pass membrane protein</topology>
    </subcellularLocation>
</comment>
<evidence type="ECO:0000313" key="8">
    <source>
        <dbReference type="EMBL" id="CAL1156023.1"/>
    </source>
</evidence>